<reference evidence="1" key="1">
    <citation type="journal article" date="2021" name="Proc. Natl. Acad. Sci. U.S.A.">
        <title>A Catalog of Tens of Thousands of Viruses from Human Metagenomes Reveals Hidden Associations with Chronic Diseases.</title>
        <authorList>
            <person name="Tisza M.J."/>
            <person name="Buck C.B."/>
        </authorList>
    </citation>
    <scope>NUCLEOTIDE SEQUENCE</scope>
    <source>
        <strain evidence="1">Ctshb19</strain>
    </source>
</reference>
<protein>
    <submittedName>
        <fullName evidence="1">Uncharacterized protein</fullName>
    </submittedName>
</protein>
<proteinExistence type="predicted"/>
<name>A0A8S5UGY0_9CAUD</name>
<evidence type="ECO:0000313" key="1">
    <source>
        <dbReference type="EMBL" id="DAF93741.1"/>
    </source>
</evidence>
<dbReference type="EMBL" id="BK016086">
    <property type="protein sequence ID" value="DAF93741.1"/>
    <property type="molecule type" value="Genomic_DNA"/>
</dbReference>
<sequence>MTEILAFPDKAERAELTRAKFNEDFKKRWKARGDCGEFTNDIWAWEEMLKEQGWIVQLYDNIMQEFATFVNFDNKMLCNNNPKAYYTQKAMEAILDRLFADEPATGRWLFYWEEVHDEAHRHVRDGAEWEGSEDYGTVWYSMELRVREILVGEDIPLRAKDAVGESPIESD</sequence>
<organism evidence="1">
    <name type="scientific">Myoviridae sp. ctshb19</name>
    <dbReference type="NCBI Taxonomy" id="2825194"/>
    <lineage>
        <taxon>Viruses</taxon>
        <taxon>Duplodnaviria</taxon>
        <taxon>Heunggongvirae</taxon>
        <taxon>Uroviricota</taxon>
        <taxon>Caudoviricetes</taxon>
    </lineage>
</organism>
<accession>A0A8S5UGY0</accession>